<evidence type="ECO:0000259" key="12">
    <source>
        <dbReference type="PROSITE" id="PS50240"/>
    </source>
</evidence>
<keyword evidence="7" id="KW-1015">Disulfide bond</keyword>
<evidence type="ECO:0000313" key="14">
    <source>
        <dbReference type="EMBL" id="KAJ8925739.1"/>
    </source>
</evidence>
<comment type="domain">
    <text evidence="11">The clip domain consists of 35-55 residues which are 'knitted' together usually by 3 conserved disulfide bonds forming a clip-like compact structure.</text>
</comment>
<dbReference type="PRINTS" id="PR00722">
    <property type="entry name" value="CHYMOTRYPSIN"/>
</dbReference>
<name>A0AAV8WGS3_9CUCU</name>
<feature type="domain" description="Clip" evidence="13">
    <location>
        <begin position="35"/>
        <end position="89"/>
    </location>
</feature>
<dbReference type="Proteomes" id="UP001159042">
    <property type="component" value="Unassembled WGS sequence"/>
</dbReference>
<dbReference type="CDD" id="cd00190">
    <property type="entry name" value="Tryp_SPc"/>
    <property type="match status" value="1"/>
</dbReference>
<evidence type="ECO:0000256" key="8">
    <source>
        <dbReference type="ARBA" id="ARBA00024195"/>
    </source>
</evidence>
<evidence type="ECO:0000256" key="6">
    <source>
        <dbReference type="ARBA" id="ARBA00022825"/>
    </source>
</evidence>
<reference evidence="14 15" key="1">
    <citation type="journal article" date="2023" name="Insect Mol. Biol.">
        <title>Genome sequencing provides insights into the evolution of gene families encoding plant cell wall-degrading enzymes in longhorned beetles.</title>
        <authorList>
            <person name="Shin N.R."/>
            <person name="Okamura Y."/>
            <person name="Kirsch R."/>
            <person name="Pauchet Y."/>
        </authorList>
    </citation>
    <scope>NUCLEOTIDE SEQUENCE [LARGE SCALE GENOMIC DNA]</scope>
    <source>
        <strain evidence="14">EAD_L_NR</strain>
    </source>
</reference>
<evidence type="ECO:0000256" key="2">
    <source>
        <dbReference type="ARBA" id="ARBA00022670"/>
    </source>
</evidence>
<dbReference type="PROSITE" id="PS00134">
    <property type="entry name" value="TRYPSIN_HIS"/>
    <property type="match status" value="1"/>
</dbReference>
<dbReference type="Gene3D" id="3.30.1640.30">
    <property type="match status" value="1"/>
</dbReference>
<dbReference type="InterPro" id="IPR001314">
    <property type="entry name" value="Peptidase_S1A"/>
</dbReference>
<dbReference type="PROSITE" id="PS00135">
    <property type="entry name" value="TRYPSIN_SER"/>
    <property type="match status" value="1"/>
</dbReference>
<gene>
    <name evidence="14" type="ORF">NQ315_009587</name>
</gene>
<dbReference type="EMBL" id="JANEYG010000001">
    <property type="protein sequence ID" value="KAJ8925739.1"/>
    <property type="molecule type" value="Genomic_DNA"/>
</dbReference>
<dbReference type="SMART" id="SM00020">
    <property type="entry name" value="Tryp_SPc"/>
    <property type="match status" value="1"/>
</dbReference>
<dbReference type="PROSITE" id="PS51888">
    <property type="entry name" value="CLIP"/>
    <property type="match status" value="1"/>
</dbReference>
<dbReference type="PANTHER" id="PTHR24256">
    <property type="entry name" value="TRYPTASE-RELATED"/>
    <property type="match status" value="1"/>
</dbReference>
<dbReference type="InterPro" id="IPR043504">
    <property type="entry name" value="Peptidase_S1_PA_chymotrypsin"/>
</dbReference>
<protein>
    <recommendedName>
        <fullName evidence="11">CLIP domain-containing serine protease</fullName>
        <ecNumber evidence="10">3.4.21.-</ecNumber>
    </recommendedName>
</protein>
<dbReference type="InterPro" id="IPR009003">
    <property type="entry name" value="Peptidase_S1_PA"/>
</dbReference>
<evidence type="ECO:0000313" key="15">
    <source>
        <dbReference type="Proteomes" id="UP001159042"/>
    </source>
</evidence>
<evidence type="ECO:0000256" key="4">
    <source>
        <dbReference type="ARBA" id="ARBA00022801"/>
    </source>
</evidence>
<comment type="catalytic activity">
    <reaction evidence="9">
        <text>Selective cleavage of 103-Arg-|-Ser-104 and 124-Ile-|-Ile-125 bonds in Limulus clotting factor B to form activated factor B. Cleavage of -Pro-Arg-|-Xaa- bonds in synthetic substrates.</text>
        <dbReference type="EC" id="3.4.21.84"/>
    </reaction>
</comment>
<proteinExistence type="inferred from homology"/>
<dbReference type="AlphaFoldDB" id="A0AAV8WGS3"/>
<keyword evidence="3 11" id="KW-0732">Signal</keyword>
<dbReference type="InterPro" id="IPR033116">
    <property type="entry name" value="TRYPSIN_SER"/>
</dbReference>
<organism evidence="14 15">
    <name type="scientific">Exocentrus adspersus</name>
    <dbReference type="NCBI Taxonomy" id="1586481"/>
    <lineage>
        <taxon>Eukaryota</taxon>
        <taxon>Metazoa</taxon>
        <taxon>Ecdysozoa</taxon>
        <taxon>Arthropoda</taxon>
        <taxon>Hexapoda</taxon>
        <taxon>Insecta</taxon>
        <taxon>Pterygota</taxon>
        <taxon>Neoptera</taxon>
        <taxon>Endopterygota</taxon>
        <taxon>Coleoptera</taxon>
        <taxon>Polyphaga</taxon>
        <taxon>Cucujiformia</taxon>
        <taxon>Chrysomeloidea</taxon>
        <taxon>Cerambycidae</taxon>
        <taxon>Lamiinae</taxon>
        <taxon>Acanthocinini</taxon>
        <taxon>Exocentrus</taxon>
    </lineage>
</organism>
<comment type="caution">
    <text evidence="14">The sequence shown here is derived from an EMBL/GenBank/DDBJ whole genome shotgun (WGS) entry which is preliminary data.</text>
</comment>
<evidence type="ECO:0000256" key="5">
    <source>
        <dbReference type="ARBA" id="ARBA00022820"/>
    </source>
</evidence>
<keyword evidence="11" id="KW-0964">Secreted</keyword>
<evidence type="ECO:0000256" key="9">
    <source>
        <dbReference type="ARBA" id="ARBA00052079"/>
    </source>
</evidence>
<keyword evidence="1" id="KW-0768">Sushi</keyword>
<keyword evidence="4 10" id="KW-0378">Hydrolase</keyword>
<dbReference type="Pfam" id="PF12032">
    <property type="entry name" value="CLIP"/>
    <property type="match status" value="1"/>
</dbReference>
<keyword evidence="6 10" id="KW-0720">Serine protease</keyword>
<keyword evidence="2 10" id="KW-0645">Protease</keyword>
<dbReference type="FunFam" id="2.40.10.10:FF:000120">
    <property type="entry name" value="Putative serine protease"/>
    <property type="match status" value="1"/>
</dbReference>
<dbReference type="InterPro" id="IPR051487">
    <property type="entry name" value="Ser/Thr_Proteases_Immune/Dev"/>
</dbReference>
<dbReference type="InterPro" id="IPR001254">
    <property type="entry name" value="Trypsin_dom"/>
</dbReference>
<keyword evidence="15" id="KW-1185">Reference proteome</keyword>
<evidence type="ECO:0000256" key="1">
    <source>
        <dbReference type="ARBA" id="ARBA00022659"/>
    </source>
</evidence>
<sequence>MYFTSMISLDGVLWYTVFLLGVTSCNAQWLVDDDGCRTPDRGVGTCMRAKLCKPLIDFLLSVPKPISQEVRTELSKYTCGYDGSIKVCCPSNPIVISTKREDLNLLLDSPSPPPDITNHKNIGLLPKDCGYLGSPDKIRNGKDAKLDEFPWMALLSYNTNRGPQFQCGGTIVNNKYILTAAHCISDLIFPLVGVRVGEHKISTKVDCEIRHNGKEFCSPNSVQDLAIEEVIIHPQFNRSIIVNDIGLLRVSEMNMDVENVRPVCLPTSEETRNASFNYCVVTGWGFTDSQGQNADVLQKVDLPVMNLTQCREIYKSEKKVKLSHRQLCAGGRNNKDSCPGDSGGPLHVASFINDETRYVQQGVVSFGHRFCGSVGFPGVYTKVAYYMDWILDNMKP</sequence>
<evidence type="ECO:0000256" key="3">
    <source>
        <dbReference type="ARBA" id="ARBA00022729"/>
    </source>
</evidence>
<comment type="similarity">
    <text evidence="8 11">Belongs to the peptidase S1 family. CLIP subfamily.</text>
</comment>
<dbReference type="GO" id="GO:0004252">
    <property type="term" value="F:serine-type endopeptidase activity"/>
    <property type="evidence" value="ECO:0007669"/>
    <property type="project" value="UniProtKB-UniRule"/>
</dbReference>
<comment type="subcellular location">
    <subcellularLocation>
        <location evidence="11">Secreted</location>
    </subcellularLocation>
</comment>
<dbReference type="GO" id="GO:0005576">
    <property type="term" value="C:extracellular region"/>
    <property type="evidence" value="ECO:0007669"/>
    <property type="project" value="UniProtKB-SubCell"/>
</dbReference>
<evidence type="ECO:0000256" key="7">
    <source>
        <dbReference type="ARBA" id="ARBA00023157"/>
    </source>
</evidence>
<evidence type="ECO:0000259" key="13">
    <source>
        <dbReference type="PROSITE" id="PS51888"/>
    </source>
</evidence>
<accession>A0AAV8WGS3</accession>
<keyword evidence="5" id="KW-0353">Hemolymph clotting</keyword>
<dbReference type="GO" id="GO:0006508">
    <property type="term" value="P:proteolysis"/>
    <property type="evidence" value="ECO:0007669"/>
    <property type="project" value="UniProtKB-KW"/>
</dbReference>
<dbReference type="Pfam" id="PF00089">
    <property type="entry name" value="Trypsin"/>
    <property type="match status" value="1"/>
</dbReference>
<evidence type="ECO:0000256" key="10">
    <source>
        <dbReference type="RuleBase" id="RU363034"/>
    </source>
</evidence>
<evidence type="ECO:0000256" key="11">
    <source>
        <dbReference type="RuleBase" id="RU366078"/>
    </source>
</evidence>
<feature type="domain" description="Peptidase S1" evidence="12">
    <location>
        <begin position="138"/>
        <end position="395"/>
    </location>
</feature>
<feature type="signal peptide" evidence="11">
    <location>
        <begin position="1"/>
        <end position="27"/>
    </location>
</feature>
<dbReference type="Gene3D" id="2.40.10.10">
    <property type="entry name" value="Trypsin-like serine proteases"/>
    <property type="match status" value="2"/>
</dbReference>
<dbReference type="EC" id="3.4.21.-" evidence="10"/>
<dbReference type="InterPro" id="IPR022700">
    <property type="entry name" value="CLIP"/>
</dbReference>
<dbReference type="InterPro" id="IPR018114">
    <property type="entry name" value="TRYPSIN_HIS"/>
</dbReference>
<dbReference type="SUPFAM" id="SSF50494">
    <property type="entry name" value="Trypsin-like serine proteases"/>
    <property type="match status" value="1"/>
</dbReference>
<dbReference type="InterPro" id="IPR038565">
    <property type="entry name" value="CLIP_sf"/>
</dbReference>
<feature type="chain" id="PRO_5043106540" description="CLIP domain-containing serine protease" evidence="11">
    <location>
        <begin position="28"/>
        <end position="396"/>
    </location>
</feature>
<dbReference type="PROSITE" id="PS50240">
    <property type="entry name" value="TRYPSIN_DOM"/>
    <property type="match status" value="1"/>
</dbReference>
<dbReference type="SMART" id="SM00680">
    <property type="entry name" value="CLIP"/>
    <property type="match status" value="1"/>
</dbReference>
<dbReference type="GO" id="GO:0042381">
    <property type="term" value="P:hemolymph coagulation"/>
    <property type="evidence" value="ECO:0007669"/>
    <property type="project" value="UniProtKB-KW"/>
</dbReference>